<reference evidence="2" key="1">
    <citation type="journal article" date="2016" name="Ticks Tick Borne Dis.">
        <title>De novo assembly and annotation of the salivary gland transcriptome of Rhipicephalus appendiculatus male and female ticks during blood feeding.</title>
        <authorList>
            <person name="de Castro M.H."/>
            <person name="de Klerk D."/>
            <person name="Pienaar R."/>
            <person name="Latif A.A."/>
            <person name="Rees D.J."/>
            <person name="Mans B.J."/>
        </authorList>
    </citation>
    <scope>NUCLEOTIDE SEQUENCE</scope>
    <source>
        <tissue evidence="2">Salivary glands</tissue>
    </source>
</reference>
<dbReference type="AlphaFoldDB" id="A0A131YGU3"/>
<sequence length="93" mass="10459">MMWAYFFIPCLVYGFVEAAYSSERNNLRRECPGQAERHGSTTCVRTPCRSGTKFSCMIKDGQPYKACGIQTFTALIVMSFSVGHPSNMTHLHV</sequence>
<proteinExistence type="predicted"/>
<keyword evidence="1" id="KW-0732">Signal</keyword>
<organism evidence="2">
    <name type="scientific">Rhipicephalus appendiculatus</name>
    <name type="common">Brown ear tick</name>
    <dbReference type="NCBI Taxonomy" id="34631"/>
    <lineage>
        <taxon>Eukaryota</taxon>
        <taxon>Metazoa</taxon>
        <taxon>Ecdysozoa</taxon>
        <taxon>Arthropoda</taxon>
        <taxon>Chelicerata</taxon>
        <taxon>Arachnida</taxon>
        <taxon>Acari</taxon>
        <taxon>Parasitiformes</taxon>
        <taxon>Ixodida</taxon>
        <taxon>Ixodoidea</taxon>
        <taxon>Ixodidae</taxon>
        <taxon>Rhipicephalinae</taxon>
        <taxon>Rhipicephalus</taxon>
        <taxon>Rhipicephalus</taxon>
    </lineage>
</organism>
<accession>A0A131YGU3</accession>
<evidence type="ECO:0000256" key="1">
    <source>
        <dbReference type="SAM" id="SignalP"/>
    </source>
</evidence>
<protein>
    <recommendedName>
        <fullName evidence="3">Secreted protein</fullName>
    </recommendedName>
</protein>
<dbReference type="EMBL" id="GEDV01010812">
    <property type="protein sequence ID" value="JAP77745.1"/>
    <property type="molecule type" value="Transcribed_RNA"/>
</dbReference>
<feature type="signal peptide" evidence="1">
    <location>
        <begin position="1"/>
        <end position="18"/>
    </location>
</feature>
<feature type="chain" id="PRO_5007285210" description="Secreted protein" evidence="1">
    <location>
        <begin position="19"/>
        <end position="93"/>
    </location>
</feature>
<name>A0A131YGU3_RHIAP</name>
<evidence type="ECO:0008006" key="3">
    <source>
        <dbReference type="Google" id="ProtNLM"/>
    </source>
</evidence>
<evidence type="ECO:0000313" key="2">
    <source>
        <dbReference type="EMBL" id="JAP77745.1"/>
    </source>
</evidence>